<evidence type="ECO:0000256" key="6">
    <source>
        <dbReference type="ARBA" id="ARBA00022840"/>
    </source>
</evidence>
<feature type="region of interest" description="Disordered" evidence="9">
    <location>
        <begin position="764"/>
        <end position="805"/>
    </location>
</feature>
<dbReference type="InterPro" id="IPR008271">
    <property type="entry name" value="Ser/Thr_kinase_AS"/>
</dbReference>
<feature type="compositionally biased region" description="Basic and acidic residues" evidence="9">
    <location>
        <begin position="309"/>
        <end position="320"/>
    </location>
</feature>
<dbReference type="SUPFAM" id="SSF56112">
    <property type="entry name" value="Protein kinase-like (PK-like)"/>
    <property type="match status" value="1"/>
</dbReference>
<evidence type="ECO:0000256" key="2">
    <source>
        <dbReference type="ARBA" id="ARBA00022527"/>
    </source>
</evidence>
<reference evidence="11 12" key="1">
    <citation type="submission" date="2018-03" db="EMBL/GenBank/DDBJ databases">
        <authorList>
            <person name="Guldener U."/>
        </authorList>
    </citation>
    <scope>NUCLEOTIDE SEQUENCE [LARGE SCALE GENOMIC DNA]</scope>
    <source>
        <strain evidence="11 12">DAOM196992</strain>
    </source>
</reference>
<feature type="region of interest" description="Disordered" evidence="9">
    <location>
        <begin position="1225"/>
        <end position="1260"/>
    </location>
</feature>
<comment type="similarity">
    <text evidence="8">Belongs to the protein kinase superfamily. Ser/Thr protein kinase family. MAP kinase subfamily.</text>
</comment>
<comment type="cofactor">
    <cofactor evidence="8">
        <name>Mg(2+)</name>
        <dbReference type="ChEBI" id="CHEBI:18420"/>
    </cofactor>
</comment>
<evidence type="ECO:0000256" key="4">
    <source>
        <dbReference type="ARBA" id="ARBA00022741"/>
    </source>
</evidence>
<dbReference type="InterPro" id="IPR000719">
    <property type="entry name" value="Prot_kinase_dom"/>
</dbReference>
<evidence type="ECO:0000313" key="12">
    <source>
        <dbReference type="Proteomes" id="UP000323386"/>
    </source>
</evidence>
<dbReference type="InterPro" id="IPR050117">
    <property type="entry name" value="MAPK"/>
</dbReference>
<feature type="compositionally biased region" description="Low complexity" evidence="9">
    <location>
        <begin position="1302"/>
        <end position="1312"/>
    </location>
</feature>
<gene>
    <name evidence="11" type="ORF">PSFLO_01715</name>
</gene>
<dbReference type="PROSITE" id="PS50011">
    <property type="entry name" value="PROTEIN_KINASE_DOM"/>
    <property type="match status" value="1"/>
</dbReference>
<keyword evidence="2 8" id="KW-0723">Serine/threonine-protein kinase</keyword>
<evidence type="ECO:0000256" key="5">
    <source>
        <dbReference type="ARBA" id="ARBA00022777"/>
    </source>
</evidence>
<feature type="binding site" evidence="7">
    <location>
        <position position="128"/>
    </location>
    <ligand>
        <name>ATP</name>
        <dbReference type="ChEBI" id="CHEBI:30616"/>
    </ligand>
</feature>
<dbReference type="PANTHER" id="PTHR24055">
    <property type="entry name" value="MITOGEN-ACTIVATED PROTEIN KINASE"/>
    <property type="match status" value="1"/>
</dbReference>
<evidence type="ECO:0000256" key="1">
    <source>
        <dbReference type="ARBA" id="ARBA00012411"/>
    </source>
</evidence>
<keyword evidence="8" id="KW-0460">Magnesium</keyword>
<evidence type="ECO:0000256" key="8">
    <source>
        <dbReference type="RuleBase" id="RU361165"/>
    </source>
</evidence>
<protein>
    <recommendedName>
        <fullName evidence="1 8">Mitogen-activated protein kinase</fullName>
        <ecNumber evidence="1 8">2.7.11.24</ecNumber>
    </recommendedName>
</protein>
<dbReference type="Pfam" id="PF00069">
    <property type="entry name" value="Pkinase"/>
    <property type="match status" value="2"/>
</dbReference>
<accession>A0A5C3EVF5</accession>
<feature type="compositionally biased region" description="Acidic residues" evidence="9">
    <location>
        <begin position="262"/>
        <end position="273"/>
    </location>
</feature>
<keyword evidence="4 7" id="KW-0547">Nucleotide-binding</keyword>
<dbReference type="OrthoDB" id="192887at2759"/>
<feature type="domain" description="Protein kinase" evidence="10">
    <location>
        <begin position="98"/>
        <end position="462"/>
    </location>
</feature>
<feature type="compositionally biased region" description="Low complexity" evidence="9">
    <location>
        <begin position="611"/>
        <end position="625"/>
    </location>
</feature>
<proteinExistence type="inferred from homology"/>
<sequence length="1344" mass="144076">MPAPNATSRSPPPAAAQAGSSRTPSPPSPSSSLHQVGSRQATRTRTRTRRNVSSSLSTTHRIPHYTHEDHPLSPHNLDRHGYHSFRCLGVPFHVKKRYTFLRELGIGAYGCVALCRDEALDCNVAIKKVTRVFERDVLARRALREVAILRHIGMCDNVTALLDFDATFIEFSEIYLVLSASEADLSQIIRSGQALSDAHHQYFVAQILRGVRYMHAAKVVHRDLKPGNLLVNADCALRLCDFGLARAYADPSFGAGPAQPCDNDELQMGEADEHDPLEGRDGQSQERGPDGRDKGTAHLSRSLSPQSDLKLHTQRRDSKGKQRRLNYPGGPLTEYVATRWYRAPEVMLCFREGYGPELDMWSVGCILAELIGGQPIFPGKDYVDQITRINSVLGSPSDSVVDKIGSERAKTYIKALPRMPAVPLQNLYPTASPEAVDLLSRLLTWDPAERLTADEALRHPWLKAYHESNARWQPPPAFDKFAEVEYIRSLREFKAGLQREADEVRQEIEALEMEEAEALDGSSTSAIDAGDGDDDDEREQQLARESTQPENGPESGQLPDTDAHGDVAGNGSRADASQRDDEGPNTDAEPQHEGHGSSCGTSARSCNLPEALASSGSSADTLSSTETSGDEADPPSPRSLDGCRVESATQPGLRKDGQLAQVPSYFRLGHEEEGRQSIKPLLDDNRLEHRLVSQLEQRFPIDDVFVPDQLLQVAQGLVEHQINAAASSAAAAEAAMSDQTLGSKGASFFSPGGGGVDPACLAEAPSDSAGAGSGPTIEGGRAGALLSSRPSTAVGSGGTGASTPSLGQGLLDNVAIAPASSASTSGHGVQRHSKQLVLVQDGLLQSSAGLLAQMIARAADKAQPTLLVTILRHPSTYVRPRDMRHVTLLDGSSRSDGYCEEDDGEGRSAFGLASWKGVAQAVLAKLGRMGAQNRLTIMIDSLDTLVEQSRDGVEGAFNLVRTLLGKLSALGRLVVGFQGDSSSTSAALVSALNTNLVWSASNDGGDAASTSAAASGTILTARLHAPAVMRYIYRNYGLRPSSSSAAVFRALHPSEVSGAREKLSDDTTWSDLEGIGEGHQESDADARFWEILRNTSSRGALGIPAYEGGGGTAGWWANGSIAADEVECVFKRPTPLASRSGPTHAATVHGDRICFEDIVGAAAQDGETARSPRSNSWGFLELHYQARSGKVYEELVGCVVESSSHGRKLFLRPLDMVDRRDINQALPQPAPPALPSQPSIASGSGPEAATSSRAAGADPHASMVSRLPFNLSETDAQRARREDVPLPYAFYQHSAQGGLEAQQQQQQQQQQQGMRGSTGKSTIFFEPEAGDDEDDEDPDDDLDL</sequence>
<dbReference type="InterPro" id="IPR011009">
    <property type="entry name" value="Kinase-like_dom_sf"/>
</dbReference>
<dbReference type="InterPro" id="IPR017441">
    <property type="entry name" value="Protein_kinase_ATP_BS"/>
</dbReference>
<organism evidence="11 12">
    <name type="scientific">Pseudozyma flocculosa</name>
    <dbReference type="NCBI Taxonomy" id="84751"/>
    <lineage>
        <taxon>Eukaryota</taxon>
        <taxon>Fungi</taxon>
        <taxon>Dikarya</taxon>
        <taxon>Basidiomycota</taxon>
        <taxon>Ustilaginomycotina</taxon>
        <taxon>Ustilaginomycetes</taxon>
        <taxon>Ustilaginales</taxon>
        <taxon>Ustilaginaceae</taxon>
        <taxon>Pseudozyma</taxon>
    </lineage>
</organism>
<evidence type="ECO:0000256" key="9">
    <source>
        <dbReference type="SAM" id="MobiDB-lite"/>
    </source>
</evidence>
<dbReference type="GO" id="GO:0004707">
    <property type="term" value="F:MAP kinase activity"/>
    <property type="evidence" value="ECO:0007669"/>
    <property type="project" value="UniProtKB-EC"/>
</dbReference>
<dbReference type="EMBL" id="OOIP01000004">
    <property type="protein sequence ID" value="SPO36244.1"/>
    <property type="molecule type" value="Genomic_DNA"/>
</dbReference>
<name>A0A5C3EVF5_9BASI</name>
<dbReference type="CDD" id="cd07834">
    <property type="entry name" value="STKc_MAPK"/>
    <property type="match status" value="1"/>
</dbReference>
<dbReference type="InterPro" id="IPR003527">
    <property type="entry name" value="MAP_kinase_CS"/>
</dbReference>
<feature type="region of interest" description="Disordered" evidence="9">
    <location>
        <begin position="1293"/>
        <end position="1344"/>
    </location>
</feature>
<keyword evidence="5 8" id="KW-0418">Kinase</keyword>
<dbReference type="SMART" id="SM00220">
    <property type="entry name" value="S_TKc"/>
    <property type="match status" value="1"/>
</dbReference>
<keyword evidence="6 7" id="KW-0067">ATP-binding</keyword>
<dbReference type="PROSITE" id="PS01351">
    <property type="entry name" value="MAPK"/>
    <property type="match status" value="1"/>
</dbReference>
<dbReference type="Proteomes" id="UP000323386">
    <property type="component" value="Unassembled WGS sequence"/>
</dbReference>
<feature type="compositionally biased region" description="Acidic residues" evidence="9">
    <location>
        <begin position="1328"/>
        <end position="1344"/>
    </location>
</feature>
<evidence type="ECO:0000256" key="3">
    <source>
        <dbReference type="ARBA" id="ARBA00022679"/>
    </source>
</evidence>
<comment type="activity regulation">
    <text evidence="8">Activated by threonine and tyrosine phosphorylation.</text>
</comment>
<feature type="region of interest" description="Disordered" evidence="9">
    <location>
        <begin position="514"/>
        <end position="660"/>
    </location>
</feature>
<feature type="compositionally biased region" description="Low complexity" evidence="9">
    <location>
        <begin position="1"/>
        <end position="23"/>
    </location>
</feature>
<dbReference type="GO" id="GO:0005524">
    <property type="term" value="F:ATP binding"/>
    <property type="evidence" value="ECO:0007669"/>
    <property type="project" value="UniProtKB-UniRule"/>
</dbReference>
<feature type="compositionally biased region" description="Low complexity" evidence="9">
    <location>
        <begin position="519"/>
        <end position="529"/>
    </location>
</feature>
<dbReference type="EC" id="2.7.11.24" evidence="1 8"/>
<dbReference type="Gene3D" id="3.30.200.20">
    <property type="entry name" value="Phosphorylase Kinase, domain 1"/>
    <property type="match status" value="1"/>
</dbReference>
<dbReference type="PROSITE" id="PS00107">
    <property type="entry name" value="PROTEIN_KINASE_ATP"/>
    <property type="match status" value="1"/>
</dbReference>
<dbReference type="PROSITE" id="PS00108">
    <property type="entry name" value="PROTEIN_KINASE_ST"/>
    <property type="match status" value="1"/>
</dbReference>
<feature type="region of interest" description="Disordered" evidence="9">
    <location>
        <begin position="256"/>
        <end position="328"/>
    </location>
</feature>
<dbReference type="Gene3D" id="1.10.510.10">
    <property type="entry name" value="Transferase(Phosphotransferase) domain 1"/>
    <property type="match status" value="2"/>
</dbReference>
<keyword evidence="3 8" id="KW-0808">Transferase</keyword>
<feature type="compositionally biased region" description="Basic and acidic residues" evidence="9">
    <location>
        <begin position="274"/>
        <end position="296"/>
    </location>
</feature>
<comment type="catalytic activity">
    <reaction evidence="8">
        <text>L-threonyl-[protein] + ATP = O-phospho-L-threonyl-[protein] + ADP + H(+)</text>
        <dbReference type="Rhea" id="RHEA:46608"/>
        <dbReference type="Rhea" id="RHEA-COMP:11060"/>
        <dbReference type="Rhea" id="RHEA-COMP:11605"/>
        <dbReference type="ChEBI" id="CHEBI:15378"/>
        <dbReference type="ChEBI" id="CHEBI:30013"/>
        <dbReference type="ChEBI" id="CHEBI:30616"/>
        <dbReference type="ChEBI" id="CHEBI:61977"/>
        <dbReference type="ChEBI" id="CHEBI:456216"/>
        <dbReference type="EC" id="2.7.11.24"/>
    </reaction>
</comment>
<keyword evidence="12" id="KW-1185">Reference proteome</keyword>
<evidence type="ECO:0000259" key="10">
    <source>
        <dbReference type="PROSITE" id="PS50011"/>
    </source>
</evidence>
<evidence type="ECO:0000313" key="11">
    <source>
        <dbReference type="EMBL" id="SPO36244.1"/>
    </source>
</evidence>
<evidence type="ECO:0000256" key="7">
    <source>
        <dbReference type="PROSITE-ProRule" id="PRU10141"/>
    </source>
</evidence>
<feature type="region of interest" description="Disordered" evidence="9">
    <location>
        <begin position="1"/>
        <end position="73"/>
    </location>
</feature>